<sequence>MVVSEVDIAKADPAAASHPLLLNGDANVAQKNPGS</sequence>
<dbReference type="AlphaFoldDB" id="A0A2J8M846"/>
<protein>
    <submittedName>
        <fullName evidence="1">MX1 isoform 13</fullName>
    </submittedName>
</protein>
<comment type="caution">
    <text evidence="1">The sequence shown here is derived from an EMBL/GenBank/DDBJ whole genome shotgun (WGS) entry which is preliminary data.</text>
</comment>
<evidence type="ECO:0000313" key="2">
    <source>
        <dbReference type="Proteomes" id="UP000236370"/>
    </source>
</evidence>
<dbReference type="Proteomes" id="UP000236370">
    <property type="component" value="Unassembled WGS sequence"/>
</dbReference>
<reference evidence="1 2" key="1">
    <citation type="submission" date="2017-12" db="EMBL/GenBank/DDBJ databases">
        <title>High-resolution comparative analysis of great ape genomes.</title>
        <authorList>
            <person name="Pollen A."/>
            <person name="Hastie A."/>
            <person name="Hormozdiari F."/>
            <person name="Dougherty M."/>
            <person name="Liu R."/>
            <person name="Chaisson M."/>
            <person name="Hoppe E."/>
            <person name="Hill C."/>
            <person name="Pang A."/>
            <person name="Hillier L."/>
            <person name="Baker C."/>
            <person name="Armstrong J."/>
            <person name="Shendure J."/>
            <person name="Paten B."/>
            <person name="Wilson R."/>
            <person name="Chao H."/>
            <person name="Schneider V."/>
            <person name="Ventura M."/>
            <person name="Kronenberg Z."/>
            <person name="Murali S."/>
            <person name="Gordon D."/>
            <person name="Cantsilieris S."/>
            <person name="Munson K."/>
            <person name="Nelson B."/>
            <person name="Raja A."/>
            <person name="Underwood J."/>
            <person name="Diekhans M."/>
            <person name="Fiddes I."/>
            <person name="Haussler D."/>
            <person name="Eichler E."/>
        </authorList>
    </citation>
    <scope>NUCLEOTIDE SEQUENCE [LARGE SCALE GENOMIC DNA]</scope>
    <source>
        <strain evidence="1">Yerkes chimp pedigree #C0471</strain>
    </source>
</reference>
<dbReference type="EMBL" id="NBAG03000265">
    <property type="protein sequence ID" value="PNI55692.1"/>
    <property type="molecule type" value="Genomic_DNA"/>
</dbReference>
<evidence type="ECO:0000313" key="1">
    <source>
        <dbReference type="EMBL" id="PNI55692.1"/>
    </source>
</evidence>
<name>A0A2J8M846_PANTR</name>
<accession>A0A2J8M846</accession>
<proteinExistence type="predicted"/>
<feature type="non-terminal residue" evidence="1">
    <location>
        <position position="35"/>
    </location>
</feature>
<gene>
    <name evidence="1" type="ORF">CK820_G0022844</name>
</gene>
<organism evidence="1 2">
    <name type="scientific">Pan troglodytes</name>
    <name type="common">Chimpanzee</name>
    <dbReference type="NCBI Taxonomy" id="9598"/>
    <lineage>
        <taxon>Eukaryota</taxon>
        <taxon>Metazoa</taxon>
        <taxon>Chordata</taxon>
        <taxon>Craniata</taxon>
        <taxon>Vertebrata</taxon>
        <taxon>Euteleostomi</taxon>
        <taxon>Mammalia</taxon>
        <taxon>Eutheria</taxon>
        <taxon>Euarchontoglires</taxon>
        <taxon>Primates</taxon>
        <taxon>Haplorrhini</taxon>
        <taxon>Catarrhini</taxon>
        <taxon>Hominidae</taxon>
        <taxon>Pan</taxon>
    </lineage>
</organism>